<keyword evidence="2" id="KW-1185">Reference proteome</keyword>
<evidence type="ECO:0000313" key="1">
    <source>
        <dbReference type="EMBL" id="PFH37097.1"/>
    </source>
</evidence>
<dbReference type="AlphaFoldDB" id="A0A2A9MMS4"/>
<dbReference type="RefSeq" id="XP_029221106.1">
    <property type="nucleotide sequence ID" value="XM_029362141.1"/>
</dbReference>
<dbReference type="EMBL" id="NWUJ01000002">
    <property type="protein sequence ID" value="PFH37097.1"/>
    <property type="molecule type" value="Genomic_DNA"/>
</dbReference>
<reference evidence="1 2" key="1">
    <citation type="submission" date="2017-09" db="EMBL/GenBank/DDBJ databases">
        <title>Genome sequencing of Besnoitia besnoiti strain Bb-Ger1.</title>
        <authorList>
            <person name="Schares G."/>
            <person name="Venepally P."/>
            <person name="Lorenzi H.A."/>
        </authorList>
    </citation>
    <scope>NUCLEOTIDE SEQUENCE [LARGE SCALE GENOMIC DNA]</scope>
    <source>
        <strain evidence="1 2">Bb-Ger1</strain>
    </source>
</reference>
<dbReference type="InterPro" id="IPR012340">
    <property type="entry name" value="NA-bd_OB-fold"/>
</dbReference>
<dbReference type="Proteomes" id="UP000224006">
    <property type="component" value="Chromosome II"/>
</dbReference>
<sequence length="153" mass="16347">MMYGGISDPSAAFGAGGYQTSSRGNETKIYRLTNGKYLSRYVNEPVRLIGLFKGLEDNGFRLIFTTTDGVTVSCSLARSVAQDAATQDRVVVVCGVLSSVSPPQLAQGFFTPLGNELNAEQADEVVAVAHHDFFSPFYPPSATDAAVRSSEAR</sequence>
<dbReference type="KEGG" id="bbes:BESB_035550"/>
<dbReference type="Gene3D" id="2.40.50.140">
    <property type="entry name" value="Nucleic acid-binding proteins"/>
    <property type="match status" value="1"/>
</dbReference>
<protein>
    <submittedName>
        <fullName evidence="1">Replication factor a protein 3 protein</fullName>
    </submittedName>
</protein>
<organism evidence="1 2">
    <name type="scientific">Besnoitia besnoiti</name>
    <name type="common">Apicomplexan protozoan</name>
    <dbReference type="NCBI Taxonomy" id="94643"/>
    <lineage>
        <taxon>Eukaryota</taxon>
        <taxon>Sar</taxon>
        <taxon>Alveolata</taxon>
        <taxon>Apicomplexa</taxon>
        <taxon>Conoidasida</taxon>
        <taxon>Coccidia</taxon>
        <taxon>Eucoccidiorida</taxon>
        <taxon>Eimeriorina</taxon>
        <taxon>Sarcocystidae</taxon>
        <taxon>Besnoitia</taxon>
    </lineage>
</organism>
<accession>A0A2A9MMS4</accession>
<gene>
    <name evidence="1" type="ORF">BESB_035550</name>
</gene>
<proteinExistence type="predicted"/>
<name>A0A2A9MMS4_BESBE</name>
<dbReference type="VEuPathDB" id="ToxoDB:BESB_035550"/>
<comment type="caution">
    <text evidence="1">The sequence shown here is derived from an EMBL/GenBank/DDBJ whole genome shotgun (WGS) entry which is preliminary data.</text>
</comment>
<dbReference type="GeneID" id="40308536"/>
<dbReference type="OrthoDB" id="329678at2759"/>
<evidence type="ECO:0000313" key="2">
    <source>
        <dbReference type="Proteomes" id="UP000224006"/>
    </source>
</evidence>